<dbReference type="InParanoid" id="Q01YI1"/>
<dbReference type="HOGENOM" id="CLU_1174811_0_0_0"/>
<evidence type="ECO:0008006" key="3">
    <source>
        <dbReference type="Google" id="ProtNLM"/>
    </source>
</evidence>
<dbReference type="KEGG" id="sus:Acid_4322"/>
<feature type="transmembrane region" description="Helical" evidence="1">
    <location>
        <begin position="61"/>
        <end position="83"/>
    </location>
</feature>
<dbReference type="AlphaFoldDB" id="Q01YI1"/>
<proteinExistence type="predicted"/>
<sequence>MTTVTGIFSTPRRAERAASALRRVGLTNLNLLLPGAPEAQVSNVPTSETEQPGMGAAMGGLVGGALGVAGGLGLGSVAATVLIPGVGPVLAVGMAAAAILGVGGAVTGAAAGAALEQVSTQGIPADELFVYKDALRQGKSIVFVNVSDADDAERAGSALAAAGAESLDAAREHHWLGLRSAEREHYQSIGGDFEKDELAYRRGFETALAQDADDLLATSSPAFRCGYERGLAHRRK</sequence>
<keyword evidence="1" id="KW-0472">Membrane</keyword>
<dbReference type="STRING" id="234267.Acid_4322"/>
<evidence type="ECO:0000256" key="1">
    <source>
        <dbReference type="SAM" id="Phobius"/>
    </source>
</evidence>
<accession>Q01YI1</accession>
<dbReference type="PANTHER" id="PTHR36109">
    <property type="entry name" value="MEMBRANE PROTEIN-RELATED"/>
    <property type="match status" value="1"/>
</dbReference>
<protein>
    <recommendedName>
        <fullName evidence="3">General stress protein 17M-like domain-containing protein</fullName>
    </recommendedName>
</protein>
<gene>
    <name evidence="2" type="ordered locus">Acid_4322</name>
</gene>
<dbReference type="PANTHER" id="PTHR36109:SF2">
    <property type="entry name" value="MEMBRANE PROTEIN"/>
    <property type="match status" value="1"/>
</dbReference>
<feature type="transmembrane region" description="Helical" evidence="1">
    <location>
        <begin position="89"/>
        <end position="115"/>
    </location>
</feature>
<dbReference type="EMBL" id="CP000473">
    <property type="protein sequence ID" value="ABJ85284.1"/>
    <property type="molecule type" value="Genomic_DNA"/>
</dbReference>
<dbReference type="InterPro" id="IPR052948">
    <property type="entry name" value="Low_temp-induced_all0457"/>
</dbReference>
<name>Q01YI1_SOLUE</name>
<keyword evidence="1" id="KW-0812">Transmembrane</keyword>
<organism evidence="2">
    <name type="scientific">Solibacter usitatus (strain Ellin6076)</name>
    <dbReference type="NCBI Taxonomy" id="234267"/>
    <lineage>
        <taxon>Bacteria</taxon>
        <taxon>Pseudomonadati</taxon>
        <taxon>Acidobacteriota</taxon>
        <taxon>Terriglobia</taxon>
        <taxon>Bryobacterales</taxon>
        <taxon>Solibacteraceae</taxon>
        <taxon>Candidatus Solibacter</taxon>
    </lineage>
</organism>
<reference evidence="2" key="1">
    <citation type="submission" date="2006-10" db="EMBL/GenBank/DDBJ databases">
        <title>Complete sequence of Solibacter usitatus Ellin6076.</title>
        <authorList>
            <consortium name="US DOE Joint Genome Institute"/>
            <person name="Copeland A."/>
            <person name="Lucas S."/>
            <person name="Lapidus A."/>
            <person name="Barry K."/>
            <person name="Detter J.C."/>
            <person name="Glavina del Rio T."/>
            <person name="Hammon N."/>
            <person name="Israni S."/>
            <person name="Dalin E."/>
            <person name="Tice H."/>
            <person name="Pitluck S."/>
            <person name="Thompson L.S."/>
            <person name="Brettin T."/>
            <person name="Bruce D."/>
            <person name="Han C."/>
            <person name="Tapia R."/>
            <person name="Gilna P."/>
            <person name="Schmutz J."/>
            <person name="Larimer F."/>
            <person name="Land M."/>
            <person name="Hauser L."/>
            <person name="Kyrpides N."/>
            <person name="Mikhailova N."/>
            <person name="Janssen P.H."/>
            <person name="Kuske C.R."/>
            <person name="Richardson P."/>
        </authorList>
    </citation>
    <scope>NUCLEOTIDE SEQUENCE</scope>
    <source>
        <strain evidence="2">Ellin6076</strain>
    </source>
</reference>
<keyword evidence="1" id="KW-1133">Transmembrane helix</keyword>
<evidence type="ECO:0000313" key="2">
    <source>
        <dbReference type="EMBL" id="ABJ85284.1"/>
    </source>
</evidence>